<feature type="region of interest" description="Disordered" evidence="2">
    <location>
        <begin position="249"/>
        <end position="313"/>
    </location>
</feature>
<reference evidence="3 4" key="1">
    <citation type="journal article" date="2019" name="Sci. Data">
        <title>Hybrid genome assembly and annotation of Danionella translucida.</title>
        <authorList>
            <person name="Kadobianskyi M."/>
            <person name="Schulze L."/>
            <person name="Schuelke M."/>
            <person name="Judkewitz B."/>
        </authorList>
    </citation>
    <scope>NUCLEOTIDE SEQUENCE [LARGE SCALE GENOMIC DNA]</scope>
    <source>
        <strain evidence="3 4">Bolton</strain>
    </source>
</reference>
<feature type="compositionally biased region" description="Low complexity" evidence="2">
    <location>
        <begin position="252"/>
        <end position="266"/>
    </location>
</feature>
<sequence>QKVSCFCVLFFGSNMDSAAVPLAATQDTSGSERQLPCPVLQPLAQPQNEYLQWNTSQGTVHLFIRSSFLPPSPSESHPAELELVSLRLHLFSRYGKPLKLKRDDICEPESAASGHQSPCDDDAGDDSLMMLQLVMMMMTMMRASLLYKDVCPEQSRFLLKRRQTTAAALPGSVVCPFCFQWREPGNHHVRLRPKRIPTSRIRRLLKWETARRRLSIEQETALRKFKRASNVVMATCHICNKVSRQPGKNRELLSSLSNNSSTPGSGSRRRSSQPVIWATPKSVVDRTPSSTPRSSNTSSSSAKSSSEKSSPFARLKKILTLENKQHRKKVGLKDFLTSL</sequence>
<feature type="non-terminal residue" evidence="3">
    <location>
        <position position="1"/>
    </location>
</feature>
<dbReference type="AlphaFoldDB" id="A0A553Q2Z8"/>
<keyword evidence="4" id="KW-1185">Reference proteome</keyword>
<organism evidence="3 4">
    <name type="scientific">Danionella cerebrum</name>
    <dbReference type="NCBI Taxonomy" id="2873325"/>
    <lineage>
        <taxon>Eukaryota</taxon>
        <taxon>Metazoa</taxon>
        <taxon>Chordata</taxon>
        <taxon>Craniata</taxon>
        <taxon>Vertebrata</taxon>
        <taxon>Euteleostomi</taxon>
        <taxon>Actinopterygii</taxon>
        <taxon>Neopterygii</taxon>
        <taxon>Teleostei</taxon>
        <taxon>Ostariophysi</taxon>
        <taxon>Cypriniformes</taxon>
        <taxon>Danionidae</taxon>
        <taxon>Danioninae</taxon>
        <taxon>Danionella</taxon>
    </lineage>
</organism>
<evidence type="ECO:0000256" key="1">
    <source>
        <dbReference type="ARBA" id="ARBA00006160"/>
    </source>
</evidence>
<dbReference type="PANTHER" id="PTHR31402:SF2">
    <property type="entry name" value="UPF0711 PROTEIN C18ORF21"/>
    <property type="match status" value="1"/>
</dbReference>
<feature type="compositionally biased region" description="Low complexity" evidence="2">
    <location>
        <begin position="287"/>
        <end position="311"/>
    </location>
</feature>
<dbReference type="Proteomes" id="UP000316079">
    <property type="component" value="Unassembled WGS sequence"/>
</dbReference>
<evidence type="ECO:0000313" key="3">
    <source>
        <dbReference type="EMBL" id="TRY84314.1"/>
    </source>
</evidence>
<evidence type="ECO:0000313" key="4">
    <source>
        <dbReference type="Proteomes" id="UP000316079"/>
    </source>
</evidence>
<comment type="caution">
    <text evidence="3">The sequence shown here is derived from an EMBL/GenBank/DDBJ whole genome shotgun (WGS) entry which is preliminary data.</text>
</comment>
<dbReference type="Pfam" id="PF15719">
    <property type="entry name" value="Rmp24-like"/>
    <property type="match status" value="1"/>
</dbReference>
<evidence type="ECO:0000256" key="2">
    <source>
        <dbReference type="SAM" id="MobiDB-lite"/>
    </source>
</evidence>
<proteinExistence type="inferred from homology"/>
<dbReference type="EMBL" id="SRMA01026411">
    <property type="protein sequence ID" value="TRY84314.1"/>
    <property type="molecule type" value="Genomic_DNA"/>
</dbReference>
<protein>
    <submittedName>
        <fullName evidence="3">Uncharacterized protein</fullName>
    </submittedName>
</protein>
<gene>
    <name evidence="3" type="ORF">DNTS_025425</name>
</gene>
<dbReference type="STRING" id="623744.A0A553Q2Z8"/>
<comment type="similarity">
    <text evidence="1">Belongs to the UPF0711 family.</text>
</comment>
<dbReference type="PANTHER" id="PTHR31402">
    <property type="entry name" value="UPF0711 PROTEIN C18ORF21"/>
    <property type="match status" value="1"/>
</dbReference>
<accession>A0A553Q2Z8</accession>
<dbReference type="OrthoDB" id="10049098at2759"/>
<dbReference type="InterPro" id="IPR029779">
    <property type="entry name" value="Rmp24-like"/>
</dbReference>
<name>A0A553Q2Z8_9TELE</name>